<dbReference type="InterPro" id="IPR039261">
    <property type="entry name" value="FNR_nucleotide-bd"/>
</dbReference>
<dbReference type="InterPro" id="IPR008333">
    <property type="entry name" value="Cbr1-like_FAD-bd_dom"/>
</dbReference>
<dbReference type="SUPFAM" id="SSF52343">
    <property type="entry name" value="Ferredoxin reductase-like, C-terminal NADP-linked domain"/>
    <property type="match status" value="1"/>
</dbReference>
<comment type="caution">
    <text evidence="11">The sequence shown here is derived from an EMBL/GenBank/DDBJ whole genome shotgun (WGS) entry which is preliminary data.</text>
</comment>
<dbReference type="PROSITE" id="PS51085">
    <property type="entry name" value="2FE2S_FER_2"/>
    <property type="match status" value="1"/>
</dbReference>
<evidence type="ECO:0000313" key="11">
    <source>
        <dbReference type="EMBL" id="TWT95580.1"/>
    </source>
</evidence>
<keyword evidence="8" id="KW-0411">Iron-sulfur</keyword>
<evidence type="ECO:0000256" key="4">
    <source>
        <dbReference type="ARBA" id="ARBA00022723"/>
    </source>
</evidence>
<proteinExistence type="predicted"/>
<evidence type="ECO:0000256" key="3">
    <source>
        <dbReference type="ARBA" id="ARBA00022714"/>
    </source>
</evidence>
<keyword evidence="7" id="KW-0408">Iron</keyword>
<dbReference type="PROSITE" id="PS51384">
    <property type="entry name" value="FAD_FR"/>
    <property type="match status" value="1"/>
</dbReference>
<evidence type="ECO:0000256" key="5">
    <source>
        <dbReference type="ARBA" id="ARBA00022827"/>
    </source>
</evidence>
<dbReference type="InterPro" id="IPR036010">
    <property type="entry name" value="2Fe-2S_ferredoxin-like_sf"/>
</dbReference>
<dbReference type="PROSITE" id="PS00197">
    <property type="entry name" value="2FE2S_FER_1"/>
    <property type="match status" value="1"/>
</dbReference>
<dbReference type="GO" id="GO:0051537">
    <property type="term" value="F:2 iron, 2 sulfur cluster binding"/>
    <property type="evidence" value="ECO:0007669"/>
    <property type="project" value="UniProtKB-KW"/>
</dbReference>
<evidence type="ECO:0000259" key="10">
    <source>
        <dbReference type="PROSITE" id="PS51384"/>
    </source>
</evidence>
<keyword evidence="12" id="KW-1185">Reference proteome</keyword>
<dbReference type="Pfam" id="PF00175">
    <property type="entry name" value="NAD_binding_1"/>
    <property type="match status" value="1"/>
</dbReference>
<dbReference type="PANTHER" id="PTHR47354">
    <property type="entry name" value="NADH OXIDOREDUCTASE HCR"/>
    <property type="match status" value="1"/>
</dbReference>
<keyword evidence="3" id="KW-0001">2Fe-2S</keyword>
<protein>
    <submittedName>
        <fullName evidence="11">Flavohemoprotein</fullName>
        <ecNumber evidence="11">1.14.12.17</ecNumber>
    </submittedName>
</protein>
<dbReference type="PRINTS" id="PR00410">
    <property type="entry name" value="PHEHYDRXLASE"/>
</dbReference>
<dbReference type="OrthoDB" id="9801223at2"/>
<dbReference type="InterPro" id="IPR001433">
    <property type="entry name" value="OxRdtase_FAD/NAD-bd"/>
</dbReference>
<dbReference type="Gene3D" id="3.10.20.30">
    <property type="match status" value="1"/>
</dbReference>
<evidence type="ECO:0000256" key="8">
    <source>
        <dbReference type="ARBA" id="ARBA00023014"/>
    </source>
</evidence>
<reference evidence="11 12" key="1">
    <citation type="submission" date="2019-02" db="EMBL/GenBank/DDBJ databases">
        <title>Deep-cultivation of Planctomycetes and their phenomic and genomic characterization uncovers novel biology.</title>
        <authorList>
            <person name="Wiegand S."/>
            <person name="Jogler M."/>
            <person name="Boedeker C."/>
            <person name="Pinto D."/>
            <person name="Vollmers J."/>
            <person name="Rivas-Marin E."/>
            <person name="Kohn T."/>
            <person name="Peeters S.H."/>
            <person name="Heuer A."/>
            <person name="Rast P."/>
            <person name="Oberbeckmann S."/>
            <person name="Bunk B."/>
            <person name="Jeske O."/>
            <person name="Meyerdierks A."/>
            <person name="Storesund J.E."/>
            <person name="Kallscheuer N."/>
            <person name="Luecker S."/>
            <person name="Lage O.M."/>
            <person name="Pohl T."/>
            <person name="Merkel B.J."/>
            <person name="Hornburger P."/>
            <person name="Mueller R.-W."/>
            <person name="Bruemmer F."/>
            <person name="Labrenz M."/>
            <person name="Spormann A.M."/>
            <person name="Op Den Camp H."/>
            <person name="Overmann J."/>
            <person name="Amann R."/>
            <person name="Jetten M.S.M."/>
            <person name="Mascher T."/>
            <person name="Medema M.H."/>
            <person name="Devos D.P."/>
            <person name="Kaster A.-K."/>
            <person name="Ovreas L."/>
            <person name="Rohde M."/>
            <person name="Galperin M.Y."/>
            <person name="Jogler C."/>
        </authorList>
    </citation>
    <scope>NUCLEOTIDE SEQUENCE [LARGE SCALE GENOMIC DNA]</scope>
    <source>
        <strain evidence="11 12">Pla100</strain>
    </source>
</reference>
<name>A0A5C6A867_9BACT</name>
<dbReference type="InterPro" id="IPR050415">
    <property type="entry name" value="MRET"/>
</dbReference>
<gene>
    <name evidence="11" type="primary">hmp_3</name>
    <name evidence="11" type="ORF">Pla100_32210</name>
</gene>
<organism evidence="11 12">
    <name type="scientific">Neorhodopirellula pilleata</name>
    <dbReference type="NCBI Taxonomy" id="2714738"/>
    <lineage>
        <taxon>Bacteria</taxon>
        <taxon>Pseudomonadati</taxon>
        <taxon>Planctomycetota</taxon>
        <taxon>Planctomycetia</taxon>
        <taxon>Pirellulales</taxon>
        <taxon>Pirellulaceae</taxon>
        <taxon>Neorhodopirellula</taxon>
    </lineage>
</organism>
<dbReference type="AlphaFoldDB" id="A0A5C6A867"/>
<keyword evidence="2" id="KW-0285">Flavoprotein</keyword>
<dbReference type="CDD" id="cd06184">
    <property type="entry name" value="flavohem_like_fad_nad_binding"/>
    <property type="match status" value="1"/>
</dbReference>
<keyword evidence="5" id="KW-0274">FAD</keyword>
<dbReference type="Pfam" id="PF00111">
    <property type="entry name" value="Fer2"/>
    <property type="match status" value="1"/>
</dbReference>
<evidence type="ECO:0000313" key="12">
    <source>
        <dbReference type="Proteomes" id="UP000316213"/>
    </source>
</evidence>
<comment type="cofactor">
    <cofactor evidence="1">
        <name>FAD</name>
        <dbReference type="ChEBI" id="CHEBI:57692"/>
    </cofactor>
</comment>
<dbReference type="RefSeq" id="WP_146578631.1">
    <property type="nucleotide sequence ID" value="NZ_SJPM01000006.1"/>
</dbReference>
<dbReference type="InterPro" id="IPR006058">
    <property type="entry name" value="2Fe2S_fd_BS"/>
</dbReference>
<dbReference type="SUPFAM" id="SSF54292">
    <property type="entry name" value="2Fe-2S ferredoxin-like"/>
    <property type="match status" value="1"/>
</dbReference>
<dbReference type="Pfam" id="PF00970">
    <property type="entry name" value="FAD_binding_6"/>
    <property type="match status" value="1"/>
</dbReference>
<feature type="domain" description="FAD-binding FR-type" evidence="10">
    <location>
        <begin position="67"/>
        <end position="172"/>
    </location>
</feature>
<evidence type="ECO:0000259" key="9">
    <source>
        <dbReference type="PROSITE" id="PS51085"/>
    </source>
</evidence>
<keyword evidence="6 11" id="KW-0560">Oxidoreductase</keyword>
<feature type="domain" description="2Fe-2S ferredoxin-type" evidence="9">
    <location>
        <begin position="338"/>
        <end position="420"/>
    </location>
</feature>
<dbReference type="GO" id="GO:0046872">
    <property type="term" value="F:metal ion binding"/>
    <property type="evidence" value="ECO:0007669"/>
    <property type="project" value="UniProtKB-KW"/>
</dbReference>
<dbReference type="Gene3D" id="2.40.30.10">
    <property type="entry name" value="Translation factors"/>
    <property type="match status" value="1"/>
</dbReference>
<dbReference type="Gene3D" id="3.40.50.80">
    <property type="entry name" value="Nucleotide-binding domain of ferredoxin-NADP reductase (FNR) module"/>
    <property type="match status" value="1"/>
</dbReference>
<evidence type="ECO:0000256" key="1">
    <source>
        <dbReference type="ARBA" id="ARBA00001974"/>
    </source>
</evidence>
<dbReference type="InterPro" id="IPR017938">
    <property type="entry name" value="Riboflavin_synthase-like_b-brl"/>
</dbReference>
<dbReference type="PANTHER" id="PTHR47354:SF8">
    <property type="entry name" value="1,2-PHENYLACETYL-COA EPOXIDASE, SUBUNIT E"/>
    <property type="match status" value="1"/>
</dbReference>
<dbReference type="GO" id="GO:0050660">
    <property type="term" value="F:flavin adenine dinucleotide binding"/>
    <property type="evidence" value="ECO:0007669"/>
    <property type="project" value="TreeGrafter"/>
</dbReference>
<dbReference type="InterPro" id="IPR012675">
    <property type="entry name" value="Beta-grasp_dom_sf"/>
</dbReference>
<dbReference type="SUPFAM" id="SSF63380">
    <property type="entry name" value="Riboflavin synthase domain-like"/>
    <property type="match status" value="1"/>
</dbReference>
<evidence type="ECO:0000256" key="6">
    <source>
        <dbReference type="ARBA" id="ARBA00023002"/>
    </source>
</evidence>
<evidence type="ECO:0000256" key="2">
    <source>
        <dbReference type="ARBA" id="ARBA00022630"/>
    </source>
</evidence>
<evidence type="ECO:0000256" key="7">
    <source>
        <dbReference type="ARBA" id="ARBA00023004"/>
    </source>
</evidence>
<dbReference type="EMBL" id="SJPM01000006">
    <property type="protein sequence ID" value="TWT95580.1"/>
    <property type="molecule type" value="Genomic_DNA"/>
</dbReference>
<dbReference type="GO" id="GO:0008941">
    <property type="term" value="F:nitric oxide dioxygenase NAD(P)H activity"/>
    <property type="evidence" value="ECO:0007669"/>
    <property type="project" value="UniProtKB-EC"/>
</dbReference>
<keyword evidence="4" id="KW-0479">Metal-binding</keyword>
<dbReference type="EC" id="1.14.12.17" evidence="11"/>
<accession>A0A5C6A867</accession>
<sequence length="420" mass="46411">MSWFVLASLLGCVIGYPVIAEFIARREDIAWGSSDRDELTRASKPHDRSDRFKPNLAQIDPIDFRWKGWRTMEVVGLDDESPDCRSFRFRPLDGLGLPTFLGGQFITVRVQDPVTGRRTSRCYSLSSSPGEPHFRITVKRVPGGLVSNILHDRIQLGDLIDVQAPAGRFHLGTERHDRPLVLIAAGIGITPMLSMLMHSLEIAPARPIRLFYQLRDSDNAPFLGLLRRIHAKLADAKKNSFGLHVWFSQANSTCESSHDRPGRIDAAQLLDQLKTLDADFRICGPDAFMSGIAEGLVECGVEPSRVQYESFGGSSKGVGAIRINSDETDRQTKSLVTHQVTFQSSGKESTWNGTQESLLDFAEQEGVEIESSCRSGSCGSCVRGLLKGKVRYDQEPSCEIEADEVVMCIAQPESDVSIDA</sequence>
<dbReference type="Proteomes" id="UP000316213">
    <property type="component" value="Unassembled WGS sequence"/>
</dbReference>
<dbReference type="InterPro" id="IPR001041">
    <property type="entry name" value="2Fe-2S_ferredoxin-type"/>
</dbReference>
<dbReference type="InterPro" id="IPR017927">
    <property type="entry name" value="FAD-bd_FR_type"/>
</dbReference>